<keyword evidence="1" id="KW-1185">Reference proteome</keyword>
<dbReference type="Proteomes" id="UP000887540">
    <property type="component" value="Unplaced"/>
</dbReference>
<protein>
    <submittedName>
        <fullName evidence="2">Uncharacterized protein</fullName>
    </submittedName>
</protein>
<proteinExistence type="predicted"/>
<dbReference type="WBParaSite" id="ACRNAN_Path_646.g2413.t1">
    <property type="protein sequence ID" value="ACRNAN_Path_646.g2413.t1"/>
    <property type="gene ID" value="ACRNAN_Path_646.g2413"/>
</dbReference>
<sequence length="98" mass="11550">MSISLFTYLSKKILKNMVLDIFEGESDKESLLWFLSKVTINARKVYDDERGQVTLMYEVMRITKNAEEILRRVEKNKPEMTVSFEIYGRTPPTDGYEM</sequence>
<reference evidence="2" key="1">
    <citation type="submission" date="2022-11" db="UniProtKB">
        <authorList>
            <consortium name="WormBaseParasite"/>
        </authorList>
    </citation>
    <scope>IDENTIFICATION</scope>
</reference>
<evidence type="ECO:0000313" key="2">
    <source>
        <dbReference type="WBParaSite" id="ACRNAN_Path_646.g2413.t1"/>
    </source>
</evidence>
<accession>A0A914C9D4</accession>
<organism evidence="1 2">
    <name type="scientific">Acrobeloides nanus</name>
    <dbReference type="NCBI Taxonomy" id="290746"/>
    <lineage>
        <taxon>Eukaryota</taxon>
        <taxon>Metazoa</taxon>
        <taxon>Ecdysozoa</taxon>
        <taxon>Nematoda</taxon>
        <taxon>Chromadorea</taxon>
        <taxon>Rhabditida</taxon>
        <taxon>Tylenchina</taxon>
        <taxon>Cephalobomorpha</taxon>
        <taxon>Cephaloboidea</taxon>
        <taxon>Cephalobidae</taxon>
        <taxon>Acrobeloides</taxon>
    </lineage>
</organism>
<evidence type="ECO:0000313" key="1">
    <source>
        <dbReference type="Proteomes" id="UP000887540"/>
    </source>
</evidence>
<name>A0A914C9D4_9BILA</name>
<dbReference type="AlphaFoldDB" id="A0A914C9D4"/>